<organism evidence="2 3">
    <name type="scientific">Dibothriocephalus latus</name>
    <name type="common">Fish tapeworm</name>
    <name type="synonym">Diphyllobothrium latum</name>
    <dbReference type="NCBI Taxonomy" id="60516"/>
    <lineage>
        <taxon>Eukaryota</taxon>
        <taxon>Metazoa</taxon>
        <taxon>Spiralia</taxon>
        <taxon>Lophotrochozoa</taxon>
        <taxon>Platyhelminthes</taxon>
        <taxon>Cestoda</taxon>
        <taxon>Eucestoda</taxon>
        <taxon>Diphyllobothriidea</taxon>
        <taxon>Diphyllobothriidae</taxon>
        <taxon>Dibothriocephalus</taxon>
    </lineage>
</organism>
<evidence type="ECO:0000313" key="3">
    <source>
        <dbReference type="Proteomes" id="UP000281553"/>
    </source>
</evidence>
<keyword evidence="3" id="KW-1185">Reference proteome</keyword>
<name>A0A3P6RKP6_DIBLA</name>
<accession>A0A3P6RKP6</accession>
<dbReference type="Proteomes" id="UP000281553">
    <property type="component" value="Unassembled WGS sequence"/>
</dbReference>
<reference evidence="2 3" key="1">
    <citation type="submission" date="2018-11" db="EMBL/GenBank/DDBJ databases">
        <authorList>
            <consortium name="Pathogen Informatics"/>
        </authorList>
    </citation>
    <scope>NUCLEOTIDE SEQUENCE [LARGE SCALE GENOMIC DNA]</scope>
</reference>
<gene>
    <name evidence="2" type="ORF">DILT_LOCUS2032</name>
</gene>
<dbReference type="AlphaFoldDB" id="A0A3P6RKP6"/>
<sequence>MNTESDFENGGSSDIHDYWLDSPVAKAGETNLSSIDERELIRNETPITQEDSGSNSGSNVL</sequence>
<feature type="region of interest" description="Disordered" evidence="1">
    <location>
        <begin position="30"/>
        <end position="61"/>
    </location>
</feature>
<feature type="compositionally biased region" description="Polar residues" evidence="1">
    <location>
        <begin position="45"/>
        <end position="61"/>
    </location>
</feature>
<evidence type="ECO:0000313" key="2">
    <source>
        <dbReference type="EMBL" id="VDK54525.1"/>
    </source>
</evidence>
<protein>
    <submittedName>
        <fullName evidence="2">Uncharacterized protein</fullName>
    </submittedName>
</protein>
<dbReference type="EMBL" id="UYRU01019443">
    <property type="protein sequence ID" value="VDK54525.1"/>
    <property type="molecule type" value="Genomic_DNA"/>
</dbReference>
<evidence type="ECO:0000256" key="1">
    <source>
        <dbReference type="SAM" id="MobiDB-lite"/>
    </source>
</evidence>
<proteinExistence type="predicted"/>